<dbReference type="EMBL" id="JAHQXF010000002">
    <property type="protein sequence ID" value="MBV0925459.1"/>
    <property type="molecule type" value="Genomic_DNA"/>
</dbReference>
<gene>
    <name evidence="1" type="ORF">KTS45_14725</name>
</gene>
<sequence length="360" mass="39647">MTVMFTIQHPAHVHFFKHAIWALEDEGREVHVVARDNEVAVDLLDSYEIDHTVLANESGSLAQLAVVQTAYELRSIRYALEVDPDVVAGVGGVTAAHTAAVVGAESVVFTDTEHATLINRITHPVADYVATPTCYTEDAGDNQVTYPSYHELAYLHPDRFEPDTSAFEDLRVDPDDKFVVVRLSAWDSSHDVGASGVRDIHDAVDRLEATGATVLITSEVPLPDDLERCRTLVPPEEIHQLLAHADLFIGEGATMASECAVLGTPAVYMNSLTMGYTDELEAEYDLLWNFNEDDEQDAALERAVAILEDAESDRWEARRERLLDDKQDATGVILRMLGLAMNDETLGSDQTARTKAVVDT</sequence>
<name>A0A8J7YCP1_9EURY</name>
<accession>A0A8J7YCP1</accession>
<evidence type="ECO:0000313" key="2">
    <source>
        <dbReference type="Proteomes" id="UP000766550"/>
    </source>
</evidence>
<dbReference type="SUPFAM" id="SSF53756">
    <property type="entry name" value="UDP-Glycosyltransferase/glycogen phosphorylase"/>
    <property type="match status" value="1"/>
</dbReference>
<dbReference type="PANTHER" id="PTHR39662:SF1">
    <property type="entry name" value="DUF354 DOMAIN-CONTAINING PROTEIN"/>
    <property type="match status" value="1"/>
</dbReference>
<dbReference type="InterPro" id="IPR007152">
    <property type="entry name" value="DUF354"/>
</dbReference>
<dbReference type="Pfam" id="PF04007">
    <property type="entry name" value="DUF354"/>
    <property type="match status" value="1"/>
</dbReference>
<organism evidence="1 2">
    <name type="scientific">Haloarcula limicola</name>
    <dbReference type="NCBI Taxonomy" id="1429915"/>
    <lineage>
        <taxon>Archaea</taxon>
        <taxon>Methanobacteriati</taxon>
        <taxon>Methanobacteriota</taxon>
        <taxon>Stenosarchaea group</taxon>
        <taxon>Halobacteria</taxon>
        <taxon>Halobacteriales</taxon>
        <taxon>Haloarculaceae</taxon>
        <taxon>Haloarcula</taxon>
    </lineage>
</organism>
<keyword evidence="2" id="KW-1185">Reference proteome</keyword>
<dbReference type="OrthoDB" id="185087at2157"/>
<dbReference type="PIRSF" id="PIRSF005357">
    <property type="entry name" value="UCP005357"/>
    <property type="match status" value="1"/>
</dbReference>
<evidence type="ECO:0000313" key="1">
    <source>
        <dbReference type="EMBL" id="MBV0925459.1"/>
    </source>
</evidence>
<dbReference type="Proteomes" id="UP000766550">
    <property type="component" value="Unassembled WGS sequence"/>
</dbReference>
<protein>
    <submittedName>
        <fullName evidence="1">DUF354 domain-containing protein</fullName>
    </submittedName>
</protein>
<dbReference type="RefSeq" id="WP_162318285.1">
    <property type="nucleotide sequence ID" value="NZ_JAHQXF010000002.1"/>
</dbReference>
<dbReference type="PANTHER" id="PTHR39662">
    <property type="entry name" value="DUF354 DOMAIN-CONTAINING PROTEIN-RELATED"/>
    <property type="match status" value="1"/>
</dbReference>
<reference evidence="1 2" key="1">
    <citation type="submission" date="2021-06" db="EMBL/GenBank/DDBJ databases">
        <title>New haloarchaea isolates fom saline soil.</title>
        <authorList>
            <person name="Duran-Viseras A."/>
            <person name="Sanchez-Porro C.S."/>
            <person name="Ventosa A."/>
        </authorList>
    </citation>
    <scope>NUCLEOTIDE SEQUENCE [LARGE SCALE GENOMIC DNA]</scope>
    <source>
        <strain evidence="1 2">JCM 183640</strain>
    </source>
</reference>
<proteinExistence type="predicted"/>
<comment type="caution">
    <text evidence="1">The sequence shown here is derived from an EMBL/GenBank/DDBJ whole genome shotgun (WGS) entry which is preliminary data.</text>
</comment>
<dbReference type="AlphaFoldDB" id="A0A8J7YCP1"/>